<dbReference type="NCBIfam" id="TIGR01926">
    <property type="entry name" value="peroxid_rel"/>
    <property type="match status" value="1"/>
</dbReference>
<dbReference type="InterPro" id="IPR010195">
    <property type="entry name" value="Uncharacterised_peroxidase-rel"/>
</dbReference>
<comment type="caution">
    <text evidence="2">The sequence shown here is derived from an EMBL/GenBank/DDBJ whole genome shotgun (WGS) entry which is preliminary data.</text>
</comment>
<dbReference type="GO" id="GO:0051920">
    <property type="term" value="F:peroxiredoxin activity"/>
    <property type="evidence" value="ECO:0007669"/>
    <property type="project" value="InterPro"/>
</dbReference>
<dbReference type="PANTHER" id="PTHR35446">
    <property type="entry name" value="SI:CH211-175M2.5"/>
    <property type="match status" value="1"/>
</dbReference>
<dbReference type="Gene3D" id="1.20.5.810">
    <property type="entry name" value="AhpD-like"/>
    <property type="match status" value="1"/>
</dbReference>
<dbReference type="SUPFAM" id="SSF69118">
    <property type="entry name" value="AhpD-like"/>
    <property type="match status" value="1"/>
</dbReference>
<dbReference type="NCBIfam" id="TIGR00778">
    <property type="entry name" value="ahpD_dom"/>
    <property type="match status" value="1"/>
</dbReference>
<dbReference type="EMBL" id="JAINUG010000163">
    <property type="protein sequence ID" value="KAJ8390993.1"/>
    <property type="molecule type" value="Genomic_DNA"/>
</dbReference>
<dbReference type="Pfam" id="PF02627">
    <property type="entry name" value="CMD"/>
    <property type="match status" value="1"/>
</dbReference>
<dbReference type="InterPro" id="IPR003779">
    <property type="entry name" value="CMD-like"/>
</dbReference>
<dbReference type="PANTHER" id="PTHR35446:SF2">
    <property type="entry name" value="CARBOXYMUCONOLACTONE DECARBOXYLASE-LIKE DOMAIN-CONTAINING PROTEIN"/>
    <property type="match status" value="1"/>
</dbReference>
<dbReference type="AlphaFoldDB" id="A0AAD7RVK4"/>
<dbReference type="Gene3D" id="1.20.1290.10">
    <property type="entry name" value="AhpD-like"/>
    <property type="match status" value="1"/>
</dbReference>
<keyword evidence="3" id="KW-1185">Reference proteome</keyword>
<feature type="domain" description="Carboxymuconolactone decarboxylase-like" evidence="1">
    <location>
        <begin position="94"/>
        <end position="172"/>
    </location>
</feature>
<evidence type="ECO:0000313" key="3">
    <source>
        <dbReference type="Proteomes" id="UP001221898"/>
    </source>
</evidence>
<protein>
    <recommendedName>
        <fullName evidence="1">Carboxymuconolactone decarboxylase-like domain-containing protein</fullName>
    </recommendedName>
</protein>
<dbReference type="Proteomes" id="UP001221898">
    <property type="component" value="Unassembled WGS sequence"/>
</dbReference>
<dbReference type="InterPro" id="IPR029032">
    <property type="entry name" value="AhpD-like"/>
</dbReference>
<reference evidence="2" key="1">
    <citation type="journal article" date="2023" name="Science">
        <title>Genome structures resolve the early diversification of teleost fishes.</title>
        <authorList>
            <person name="Parey E."/>
            <person name="Louis A."/>
            <person name="Montfort J."/>
            <person name="Bouchez O."/>
            <person name="Roques C."/>
            <person name="Iampietro C."/>
            <person name="Lluch J."/>
            <person name="Castinel A."/>
            <person name="Donnadieu C."/>
            <person name="Desvignes T."/>
            <person name="Floi Bucao C."/>
            <person name="Jouanno E."/>
            <person name="Wen M."/>
            <person name="Mejri S."/>
            <person name="Dirks R."/>
            <person name="Jansen H."/>
            <person name="Henkel C."/>
            <person name="Chen W.J."/>
            <person name="Zahm M."/>
            <person name="Cabau C."/>
            <person name="Klopp C."/>
            <person name="Thompson A.W."/>
            <person name="Robinson-Rechavi M."/>
            <person name="Braasch I."/>
            <person name="Lecointre G."/>
            <person name="Bobe J."/>
            <person name="Postlethwait J.H."/>
            <person name="Berthelot C."/>
            <person name="Roest Crollius H."/>
            <person name="Guiguen Y."/>
        </authorList>
    </citation>
    <scope>NUCLEOTIDE SEQUENCE</scope>
    <source>
        <strain evidence="2">NC1722</strain>
    </source>
</reference>
<evidence type="ECO:0000259" key="1">
    <source>
        <dbReference type="Pfam" id="PF02627"/>
    </source>
</evidence>
<dbReference type="InterPro" id="IPR004675">
    <property type="entry name" value="AhpD_core"/>
</dbReference>
<name>A0AAD7RVK4_9TELE</name>
<gene>
    <name evidence="2" type="ORF">AAFF_G00097710</name>
</gene>
<proteinExistence type="predicted"/>
<organism evidence="2 3">
    <name type="scientific">Aldrovandia affinis</name>
    <dbReference type="NCBI Taxonomy" id="143900"/>
    <lineage>
        <taxon>Eukaryota</taxon>
        <taxon>Metazoa</taxon>
        <taxon>Chordata</taxon>
        <taxon>Craniata</taxon>
        <taxon>Vertebrata</taxon>
        <taxon>Euteleostomi</taxon>
        <taxon>Actinopterygii</taxon>
        <taxon>Neopterygii</taxon>
        <taxon>Teleostei</taxon>
        <taxon>Notacanthiformes</taxon>
        <taxon>Halosauridae</taxon>
        <taxon>Aldrovandia</taxon>
    </lineage>
</organism>
<accession>A0AAD7RVK4</accession>
<evidence type="ECO:0000313" key="2">
    <source>
        <dbReference type="EMBL" id="KAJ8390993.1"/>
    </source>
</evidence>
<sequence length="257" mass="29144">MAYGTGVFKWIRQPALGVLARLCWVGKCQHTGAMTSAVIRKQFSADPPEHISRYPVPYKKDLPYDIVELMEEVETKGGFLPNVFKVLAHRPSEFRAFFAYYNALMNKETGRLTKVDRELIVVATSIHNRCLYCVVSHSALHRIYSKNPTLADQVIVNYESAQLCPRDRAMLDFALAVCRSDTITDSHFQELEVHGFDREDAWDIAAIASFFAMSNRLAHLTDMRPNDEFYSLGRVPRDKGKGEGEAPVRANLTELKV</sequence>